<evidence type="ECO:0000313" key="9">
    <source>
        <dbReference type="EMBL" id="KAG2219438.1"/>
    </source>
</evidence>
<feature type="transmembrane region" description="Helical" evidence="7">
    <location>
        <begin position="99"/>
        <end position="119"/>
    </location>
</feature>
<dbReference type="EMBL" id="JAEPRB010000179">
    <property type="protein sequence ID" value="KAG2219438.1"/>
    <property type="molecule type" value="Genomic_DNA"/>
</dbReference>
<evidence type="ECO:0000313" key="10">
    <source>
        <dbReference type="Proteomes" id="UP000646827"/>
    </source>
</evidence>
<evidence type="ECO:0000256" key="2">
    <source>
        <dbReference type="ARBA" id="ARBA00022475"/>
    </source>
</evidence>
<organism evidence="9 10">
    <name type="scientific">Circinella minor</name>
    <dbReference type="NCBI Taxonomy" id="1195481"/>
    <lineage>
        <taxon>Eukaryota</taxon>
        <taxon>Fungi</taxon>
        <taxon>Fungi incertae sedis</taxon>
        <taxon>Mucoromycota</taxon>
        <taxon>Mucoromycotina</taxon>
        <taxon>Mucoromycetes</taxon>
        <taxon>Mucorales</taxon>
        <taxon>Lichtheimiaceae</taxon>
        <taxon>Circinella</taxon>
    </lineage>
</organism>
<comment type="caution">
    <text evidence="9">The sequence shown here is derived from an EMBL/GenBank/DDBJ whole genome shotgun (WGS) entry which is preliminary data.</text>
</comment>
<dbReference type="OrthoDB" id="199599at2759"/>
<keyword evidence="3 7" id="KW-0812">Transmembrane</keyword>
<reference evidence="9 10" key="1">
    <citation type="submission" date="2020-12" db="EMBL/GenBank/DDBJ databases">
        <title>Metabolic potential, ecology and presence of endohyphal bacteria is reflected in genomic diversity of Mucoromycotina.</title>
        <authorList>
            <person name="Muszewska A."/>
            <person name="Okrasinska A."/>
            <person name="Steczkiewicz K."/>
            <person name="Drgas O."/>
            <person name="Orlowska M."/>
            <person name="Perlinska-Lenart U."/>
            <person name="Aleksandrzak-Piekarczyk T."/>
            <person name="Szatraj K."/>
            <person name="Zielenkiewicz U."/>
            <person name="Pilsyk S."/>
            <person name="Malc E."/>
            <person name="Mieczkowski P."/>
            <person name="Kruszewska J.S."/>
            <person name="Biernat P."/>
            <person name="Pawlowska J."/>
        </authorList>
    </citation>
    <scope>NUCLEOTIDE SEQUENCE [LARGE SCALE GENOMIC DNA]</scope>
    <source>
        <strain evidence="9 10">CBS 142.35</strain>
    </source>
</reference>
<keyword evidence="5 7" id="KW-0472">Membrane</keyword>
<evidence type="ECO:0000256" key="4">
    <source>
        <dbReference type="ARBA" id="ARBA00022989"/>
    </source>
</evidence>
<feature type="compositionally biased region" description="Polar residues" evidence="6">
    <location>
        <begin position="15"/>
        <end position="25"/>
    </location>
</feature>
<evidence type="ECO:0000256" key="3">
    <source>
        <dbReference type="ARBA" id="ARBA00022692"/>
    </source>
</evidence>
<keyword evidence="4 7" id="KW-1133">Transmembrane helix</keyword>
<keyword evidence="10" id="KW-1185">Reference proteome</keyword>
<feature type="transmembrane region" description="Helical" evidence="7">
    <location>
        <begin position="56"/>
        <end position="79"/>
    </location>
</feature>
<evidence type="ECO:0000256" key="6">
    <source>
        <dbReference type="SAM" id="MobiDB-lite"/>
    </source>
</evidence>
<feature type="domain" description="DUF202" evidence="8">
    <location>
        <begin position="47"/>
        <end position="122"/>
    </location>
</feature>
<dbReference type="PANTHER" id="PTHR34187">
    <property type="entry name" value="FGR18P"/>
    <property type="match status" value="1"/>
</dbReference>
<name>A0A8H7RZJ7_9FUNG</name>
<feature type="transmembrane region" description="Helical" evidence="7">
    <location>
        <begin position="131"/>
        <end position="158"/>
    </location>
</feature>
<dbReference type="PANTHER" id="PTHR34187:SF2">
    <property type="entry name" value="DUF202 DOMAIN-CONTAINING PROTEIN"/>
    <property type="match status" value="1"/>
</dbReference>
<gene>
    <name evidence="9" type="ORF">INT45_002323</name>
</gene>
<feature type="compositionally biased region" description="Low complexity" evidence="6">
    <location>
        <begin position="1"/>
        <end position="14"/>
    </location>
</feature>
<evidence type="ECO:0000256" key="1">
    <source>
        <dbReference type="ARBA" id="ARBA00004651"/>
    </source>
</evidence>
<dbReference type="Proteomes" id="UP000646827">
    <property type="component" value="Unassembled WGS sequence"/>
</dbReference>
<keyword evidence="2" id="KW-1003">Cell membrane</keyword>
<comment type="subcellular location">
    <subcellularLocation>
        <location evidence="1">Cell membrane</location>
        <topology evidence="1">Multi-pass membrane protein</topology>
    </subcellularLocation>
</comment>
<dbReference type="AlphaFoldDB" id="A0A8H7RZJ7"/>
<dbReference type="Pfam" id="PF02656">
    <property type="entry name" value="DUF202"/>
    <property type="match status" value="1"/>
</dbReference>
<evidence type="ECO:0000256" key="7">
    <source>
        <dbReference type="SAM" id="Phobius"/>
    </source>
</evidence>
<evidence type="ECO:0000259" key="8">
    <source>
        <dbReference type="Pfam" id="PF02656"/>
    </source>
</evidence>
<dbReference type="GO" id="GO:0005886">
    <property type="term" value="C:plasma membrane"/>
    <property type="evidence" value="ECO:0007669"/>
    <property type="project" value="UniProtKB-SubCell"/>
</dbReference>
<accession>A0A8H7RZJ7</accession>
<feature type="region of interest" description="Disordered" evidence="6">
    <location>
        <begin position="1"/>
        <end position="26"/>
    </location>
</feature>
<dbReference type="InterPro" id="IPR052053">
    <property type="entry name" value="IM_YidH-like"/>
</dbReference>
<protein>
    <recommendedName>
        <fullName evidence="8">DUF202 domain-containing protein</fullName>
    </recommendedName>
</protein>
<sequence>MSSAATAAVARTATPGPSNQQQQQERPWIQKWPDIALILPNTGSMGRDMLANERNFLTFFKLSVTLIVLGFTILLKFRLPDDQGNTPDDWADESVTQPIGYIFIAIGFTALLTAVGKYFKTQFLLVKKRNFIQAGWGSFIIVSLLFTFACVVMILASLRSTLFQIPS</sequence>
<proteinExistence type="predicted"/>
<evidence type="ECO:0000256" key="5">
    <source>
        <dbReference type="ARBA" id="ARBA00023136"/>
    </source>
</evidence>
<dbReference type="InterPro" id="IPR003807">
    <property type="entry name" value="DUF202"/>
</dbReference>